<dbReference type="InterPro" id="IPR029063">
    <property type="entry name" value="SAM-dependent_MTases_sf"/>
</dbReference>
<keyword evidence="1 6" id="KW-0489">Methyltransferase</keyword>
<dbReference type="Gene3D" id="3.40.50.150">
    <property type="entry name" value="Vaccinia Virus protein VP39"/>
    <property type="match status" value="1"/>
</dbReference>
<protein>
    <submittedName>
        <fullName evidence="6">SAM-dependent methyltransferase</fullName>
    </submittedName>
</protein>
<comment type="caution">
    <text evidence="6">The sequence shown here is derived from an EMBL/GenBank/DDBJ whole genome shotgun (WGS) entry which is preliminary data.</text>
</comment>
<feature type="domain" description="O-methyltransferase C-terminal" evidence="4">
    <location>
        <begin position="162"/>
        <end position="309"/>
    </location>
</feature>
<dbReference type="GO" id="GO:0032259">
    <property type="term" value="P:methylation"/>
    <property type="evidence" value="ECO:0007669"/>
    <property type="project" value="UniProtKB-KW"/>
</dbReference>
<dbReference type="InterPro" id="IPR036388">
    <property type="entry name" value="WH-like_DNA-bd_sf"/>
</dbReference>
<evidence type="ECO:0000256" key="2">
    <source>
        <dbReference type="ARBA" id="ARBA00022679"/>
    </source>
</evidence>
<feature type="domain" description="O-methyltransferase dimerisation" evidence="5">
    <location>
        <begin position="11"/>
        <end position="85"/>
    </location>
</feature>
<keyword evidence="2" id="KW-0808">Transferase</keyword>
<organism evidence="6 7">
    <name type="scientific">Micromonospora lutea</name>
    <dbReference type="NCBI Taxonomy" id="419825"/>
    <lineage>
        <taxon>Bacteria</taxon>
        <taxon>Bacillati</taxon>
        <taxon>Actinomycetota</taxon>
        <taxon>Actinomycetes</taxon>
        <taxon>Micromonosporales</taxon>
        <taxon>Micromonosporaceae</taxon>
        <taxon>Micromonospora</taxon>
    </lineage>
</organism>
<dbReference type="EMBL" id="BOPB01000031">
    <property type="protein sequence ID" value="GIJ24273.1"/>
    <property type="molecule type" value="Genomic_DNA"/>
</dbReference>
<dbReference type="InterPro" id="IPR036390">
    <property type="entry name" value="WH_DNA-bd_sf"/>
</dbReference>
<dbReference type="InterPro" id="IPR012967">
    <property type="entry name" value="COMT_dimerisation"/>
</dbReference>
<evidence type="ECO:0000259" key="5">
    <source>
        <dbReference type="Pfam" id="PF08100"/>
    </source>
</evidence>
<evidence type="ECO:0000313" key="6">
    <source>
        <dbReference type="EMBL" id="GIJ24273.1"/>
    </source>
</evidence>
<dbReference type="Pfam" id="PF00891">
    <property type="entry name" value="Methyltransf_2"/>
    <property type="match status" value="1"/>
</dbReference>
<proteinExistence type="predicted"/>
<keyword evidence="7" id="KW-1185">Reference proteome</keyword>
<dbReference type="Gene3D" id="1.10.10.10">
    <property type="entry name" value="Winged helix-like DNA-binding domain superfamily/Winged helix DNA-binding domain"/>
    <property type="match status" value="1"/>
</dbReference>
<evidence type="ECO:0000313" key="7">
    <source>
        <dbReference type="Proteomes" id="UP000643165"/>
    </source>
</evidence>
<dbReference type="RefSeq" id="WP_204003707.1">
    <property type="nucleotide sequence ID" value="NZ_BOPB01000031.1"/>
</dbReference>
<dbReference type="GO" id="GO:0008168">
    <property type="term" value="F:methyltransferase activity"/>
    <property type="evidence" value="ECO:0007669"/>
    <property type="project" value="UniProtKB-KW"/>
</dbReference>
<dbReference type="InterPro" id="IPR001077">
    <property type="entry name" value="COMT_C"/>
</dbReference>
<dbReference type="SUPFAM" id="SSF46785">
    <property type="entry name" value="Winged helix' DNA-binding domain"/>
    <property type="match status" value="1"/>
</dbReference>
<evidence type="ECO:0000256" key="1">
    <source>
        <dbReference type="ARBA" id="ARBA00022603"/>
    </source>
</evidence>
<evidence type="ECO:0000256" key="3">
    <source>
        <dbReference type="ARBA" id="ARBA00022691"/>
    </source>
</evidence>
<reference evidence="6 7" key="1">
    <citation type="submission" date="2021-01" db="EMBL/GenBank/DDBJ databases">
        <title>Whole genome shotgun sequence of Verrucosispora lutea NBRC 106530.</title>
        <authorList>
            <person name="Komaki H."/>
            <person name="Tamura T."/>
        </authorList>
    </citation>
    <scope>NUCLEOTIDE SEQUENCE [LARGE SCALE GENOMIC DNA]</scope>
    <source>
        <strain evidence="6 7">NBRC 106530</strain>
    </source>
</reference>
<dbReference type="InterPro" id="IPR016461">
    <property type="entry name" value="COMT-like"/>
</dbReference>
<dbReference type="Pfam" id="PF08100">
    <property type="entry name" value="Dimerisation"/>
    <property type="match status" value="1"/>
</dbReference>
<gene>
    <name evidence="6" type="ORF">Vlu01_48970</name>
</gene>
<dbReference type="PANTHER" id="PTHR43712:SF2">
    <property type="entry name" value="O-METHYLTRANSFERASE CICE"/>
    <property type="match status" value="1"/>
</dbReference>
<name>A0ABQ4J2P9_9ACTN</name>
<evidence type="ECO:0000259" key="4">
    <source>
        <dbReference type="Pfam" id="PF00891"/>
    </source>
</evidence>
<dbReference type="PROSITE" id="PS51683">
    <property type="entry name" value="SAM_OMT_II"/>
    <property type="match status" value="1"/>
</dbReference>
<dbReference type="PANTHER" id="PTHR43712">
    <property type="entry name" value="PUTATIVE (AFU_ORTHOLOGUE AFUA_4G14580)-RELATED"/>
    <property type="match status" value="1"/>
</dbReference>
<sequence length="331" mass="35693">MDLGMRHVTQLTVGTWQAEVLYTLAELDVFAALADQPATAAELATARGWHPEATEAVLDAGVALRLLSRTGAVYANTELSSRLLTGDTDDCLVEWVRTMGRWARAWARLTDVVRNGGPALGHDIRLTEDPAYLADLEVGFFRYATRLAEELAGCVPGPLEGALVDLGGGCGAYSMALCRRHPGLTSVIWELPDAVPLASKVIAEHGMADRVSVVGRDYTREEYGTGLAAVLMSNMLHSERRETAADMLRRAHRALAPGGRLIINGNLLNEDRTGPLFSALHNVSSMVLWEGGRDFSVAELSRLITDNGFGEPQVEPIAGASSHVLIARKPE</sequence>
<dbReference type="Proteomes" id="UP000643165">
    <property type="component" value="Unassembled WGS sequence"/>
</dbReference>
<accession>A0ABQ4J2P9</accession>
<dbReference type="CDD" id="cd02440">
    <property type="entry name" value="AdoMet_MTases"/>
    <property type="match status" value="1"/>
</dbReference>
<dbReference type="SUPFAM" id="SSF53335">
    <property type="entry name" value="S-adenosyl-L-methionine-dependent methyltransferases"/>
    <property type="match status" value="1"/>
</dbReference>
<keyword evidence="3" id="KW-0949">S-adenosyl-L-methionine</keyword>
<dbReference type="PIRSF" id="PIRSF005739">
    <property type="entry name" value="O-mtase"/>
    <property type="match status" value="1"/>
</dbReference>